<name>A0ABS8GK25_9MICC</name>
<evidence type="ECO:0000256" key="2">
    <source>
        <dbReference type="SAM" id="Phobius"/>
    </source>
</evidence>
<proteinExistence type="predicted"/>
<dbReference type="RefSeq" id="WP_227891876.1">
    <property type="nucleotide sequence ID" value="NZ_JAJFZQ010000007.1"/>
</dbReference>
<feature type="transmembrane region" description="Helical" evidence="2">
    <location>
        <begin position="169"/>
        <end position="186"/>
    </location>
</feature>
<feature type="transmembrane region" description="Helical" evidence="2">
    <location>
        <begin position="27"/>
        <end position="46"/>
    </location>
</feature>
<keyword evidence="2" id="KW-0812">Transmembrane</keyword>
<feature type="transmembrane region" description="Helical" evidence="2">
    <location>
        <begin position="227"/>
        <end position="254"/>
    </location>
</feature>
<evidence type="ECO:0000256" key="1">
    <source>
        <dbReference type="SAM" id="MobiDB-lite"/>
    </source>
</evidence>
<sequence>MDDAVEGDLPGKPVEQSNGTTPLERSWFAPALLVAWLCTFALVSVFGAGPISAEDGPWAALIFAAAAALAGLAVFLPVRPSALRIRAGVYAFPVLVLTTLLSLTGPTVYTGIAVAFLPAWALGTALYGLRGGLPRGRWHVLMYAAAAPVSVGIGFLAGVVMFYLMFAGFPVQVLLGLPLLPLLLLLKTRYRRNRMRMLAEITLSLLVAGCGMGFLELPGAGSVWTSGLGAVAALLVYIVAAVPTGVLLGLGYLARFDTAEYTTRTERRAPRGEHGPDGAEATSAGETG</sequence>
<evidence type="ECO:0000313" key="4">
    <source>
        <dbReference type="Proteomes" id="UP001139168"/>
    </source>
</evidence>
<feature type="region of interest" description="Disordered" evidence="1">
    <location>
        <begin position="264"/>
        <end position="288"/>
    </location>
</feature>
<accession>A0ABS8GK25</accession>
<feature type="transmembrane region" description="Helical" evidence="2">
    <location>
        <begin position="198"/>
        <end position="215"/>
    </location>
</feature>
<dbReference type="Proteomes" id="UP001139168">
    <property type="component" value="Unassembled WGS sequence"/>
</dbReference>
<keyword evidence="2" id="KW-1133">Transmembrane helix</keyword>
<comment type="caution">
    <text evidence="3">The sequence shown here is derived from an EMBL/GenBank/DDBJ whole genome shotgun (WGS) entry which is preliminary data.</text>
</comment>
<feature type="transmembrane region" description="Helical" evidence="2">
    <location>
        <begin position="58"/>
        <end position="78"/>
    </location>
</feature>
<evidence type="ECO:0000313" key="3">
    <source>
        <dbReference type="EMBL" id="MCC3266997.1"/>
    </source>
</evidence>
<feature type="compositionally biased region" description="Basic and acidic residues" evidence="1">
    <location>
        <begin position="264"/>
        <end position="277"/>
    </location>
</feature>
<reference evidence="3" key="1">
    <citation type="submission" date="2021-10" db="EMBL/GenBank/DDBJ databases">
        <title>Novel species in genus Arthrobacter.</title>
        <authorList>
            <person name="Liu Y."/>
        </authorList>
    </citation>
    <scope>NUCLEOTIDE SEQUENCE</scope>
    <source>
        <strain evidence="3">Zg-Y786</strain>
    </source>
</reference>
<feature type="transmembrane region" description="Helical" evidence="2">
    <location>
        <begin position="109"/>
        <end position="129"/>
    </location>
</feature>
<feature type="transmembrane region" description="Helical" evidence="2">
    <location>
        <begin position="141"/>
        <end position="163"/>
    </location>
</feature>
<keyword evidence="4" id="KW-1185">Reference proteome</keyword>
<keyword evidence="2" id="KW-0472">Membrane</keyword>
<gene>
    <name evidence="3" type="ORF">LJ752_13205</name>
</gene>
<protein>
    <submittedName>
        <fullName evidence="3">Uncharacterized protein</fullName>
    </submittedName>
</protein>
<dbReference type="EMBL" id="JAJFZQ010000007">
    <property type="protein sequence ID" value="MCC3266997.1"/>
    <property type="molecule type" value="Genomic_DNA"/>
</dbReference>
<organism evidence="3 4">
    <name type="scientific">Arthrobacter gengyunqii</name>
    <dbReference type="NCBI Taxonomy" id="2886940"/>
    <lineage>
        <taxon>Bacteria</taxon>
        <taxon>Bacillati</taxon>
        <taxon>Actinomycetota</taxon>
        <taxon>Actinomycetes</taxon>
        <taxon>Micrococcales</taxon>
        <taxon>Micrococcaceae</taxon>
        <taxon>Arthrobacter</taxon>
    </lineage>
</organism>
<feature type="region of interest" description="Disordered" evidence="1">
    <location>
        <begin position="1"/>
        <end position="20"/>
    </location>
</feature>